<protein>
    <submittedName>
        <fullName evidence="2">Prepilin-type N-terminal cleavage/methylation domain-containing protein</fullName>
    </submittedName>
</protein>
<keyword evidence="3" id="KW-1185">Reference proteome</keyword>
<proteinExistence type="predicted"/>
<keyword evidence="1" id="KW-1133">Transmembrane helix</keyword>
<gene>
    <name evidence="2" type="ORF">VB738_09215</name>
</gene>
<evidence type="ECO:0000313" key="3">
    <source>
        <dbReference type="Proteomes" id="UP001304461"/>
    </source>
</evidence>
<dbReference type="SUPFAM" id="SSF54523">
    <property type="entry name" value="Pili subunits"/>
    <property type="match status" value="1"/>
</dbReference>
<reference evidence="2 3" key="1">
    <citation type="submission" date="2023-12" db="EMBL/GenBank/DDBJ databases">
        <title>Baltic Sea Cyanobacteria.</title>
        <authorList>
            <person name="Delbaje E."/>
            <person name="Fewer D.P."/>
            <person name="Shishido T.K."/>
        </authorList>
    </citation>
    <scope>NUCLEOTIDE SEQUENCE [LARGE SCALE GENOMIC DNA]</scope>
    <source>
        <strain evidence="2 3">UHCC 0139</strain>
    </source>
</reference>
<dbReference type="InterPro" id="IPR012902">
    <property type="entry name" value="N_methyl_site"/>
</dbReference>
<evidence type="ECO:0000256" key="1">
    <source>
        <dbReference type="SAM" id="Phobius"/>
    </source>
</evidence>
<dbReference type="EMBL" id="JAYGHX010000005">
    <property type="protein sequence ID" value="MEA5391437.1"/>
    <property type="molecule type" value="Genomic_DNA"/>
</dbReference>
<keyword evidence="1" id="KW-0812">Transmembrane</keyword>
<accession>A0ABU5RUM0</accession>
<dbReference type="InterPro" id="IPR045584">
    <property type="entry name" value="Pilin-like"/>
</dbReference>
<dbReference type="NCBIfam" id="TIGR02532">
    <property type="entry name" value="IV_pilin_GFxxxE"/>
    <property type="match status" value="1"/>
</dbReference>
<evidence type="ECO:0000313" key="2">
    <source>
        <dbReference type="EMBL" id="MEA5391437.1"/>
    </source>
</evidence>
<dbReference type="Gene3D" id="3.30.700.10">
    <property type="entry name" value="Glycoprotein, Type 4 Pilin"/>
    <property type="match status" value="1"/>
</dbReference>
<keyword evidence="1" id="KW-0472">Membrane</keyword>
<dbReference type="RefSeq" id="WP_323305471.1">
    <property type="nucleotide sequence ID" value="NZ_JAYGHX010000005.1"/>
</dbReference>
<feature type="transmembrane region" description="Helical" evidence="1">
    <location>
        <begin position="12"/>
        <end position="31"/>
    </location>
</feature>
<sequence>MKHPSNAGFTMIELTVVVVIVGILSAVGLSASGNEWRRERVNAVATELAGWLEGVRRTSLKGNACQVTISGGNLTGGATLATASELIAGTAIANPTIANNCLTGQPMQISETLGSSTYTIAPGGATSFKFTPRGTVNAAAADAQLTAPVVIRISLAGSDGPMRCVRISEGLGLISVGASNSSGGTCPDSSYGGTL</sequence>
<name>A0ABU5RUM0_9CYAN</name>
<organism evidence="2 3">
    <name type="scientific">Cyanobium gracile UHCC 0139</name>
    <dbReference type="NCBI Taxonomy" id="3110308"/>
    <lineage>
        <taxon>Bacteria</taxon>
        <taxon>Bacillati</taxon>
        <taxon>Cyanobacteriota</taxon>
        <taxon>Cyanophyceae</taxon>
        <taxon>Synechococcales</taxon>
        <taxon>Prochlorococcaceae</taxon>
        <taxon>Cyanobium</taxon>
    </lineage>
</organism>
<dbReference type="Proteomes" id="UP001304461">
    <property type="component" value="Unassembled WGS sequence"/>
</dbReference>
<dbReference type="Pfam" id="PF07963">
    <property type="entry name" value="N_methyl"/>
    <property type="match status" value="1"/>
</dbReference>
<comment type="caution">
    <text evidence="2">The sequence shown here is derived from an EMBL/GenBank/DDBJ whole genome shotgun (WGS) entry which is preliminary data.</text>
</comment>